<dbReference type="CDD" id="cd19756">
    <property type="entry name" value="Bbox2"/>
    <property type="match status" value="1"/>
</dbReference>
<dbReference type="RefSeq" id="XP_001423261.1">
    <property type="nucleotide sequence ID" value="XM_001423224.1"/>
</dbReference>
<feature type="compositionally biased region" description="Low complexity" evidence="1">
    <location>
        <begin position="36"/>
        <end position="51"/>
    </location>
</feature>
<keyword evidence="4" id="KW-1185">Reference proteome</keyword>
<accession>Q6BG01</accession>
<dbReference type="EMBL" id="CT867985">
    <property type="protein sequence ID" value="CAK55863.1"/>
    <property type="molecule type" value="Genomic_DNA"/>
</dbReference>
<dbReference type="eggNOG" id="ENOG502T1XR">
    <property type="taxonomic scope" value="Eukaryota"/>
</dbReference>
<evidence type="ECO:0000313" key="2">
    <source>
        <dbReference type="EMBL" id="CAH03419.1"/>
    </source>
</evidence>
<dbReference type="HOGENOM" id="CLU_635324_0_0_1"/>
<dbReference type="OrthoDB" id="309773at2759"/>
<gene>
    <name evidence="3" type="ORF">GSPATT00000298001</name>
    <name evidence="2" type="ORF">PTMB.221</name>
</gene>
<evidence type="ECO:0000256" key="1">
    <source>
        <dbReference type="SAM" id="MobiDB-lite"/>
    </source>
</evidence>
<dbReference type="GeneID" id="79573872"/>
<dbReference type="RefSeq" id="XP_001347046.1">
    <property type="nucleotide sequence ID" value="XM_001347010.1"/>
</dbReference>
<reference evidence="3" key="3">
    <citation type="submission" date="2006-03" db="EMBL/GenBank/DDBJ databases">
        <authorList>
            <consortium name="Genoscope"/>
        </authorList>
    </citation>
    <scope>NUCLEOTIDE SEQUENCE</scope>
    <source>
        <strain evidence="3">Stock d4-2</strain>
    </source>
</reference>
<sequence>MSETSLGKKNNYLNQQDLNPEFMESSKFQYEKQLDKQQNQQQSSFRPQVQQYNSESSWDEQRCNNRTTPFVFTAQNMPKIICFNHQGQTLTNFCKCKECLLPLCPECVKEHVYEHSEFKSYPRLECLENILTAVHQDVCQQGIFDRKYQANQLADAKSDIQKSISQAYSSTQETVYNLKEVKKRIINIVEQYFNALEIELENKQRKNYDNFNRDGKAFISTLQARLDSHHNFLDKLKQPDCMYSLLPYLLSTTQQDNNLYLQAAQQFQTRFKDTSSLISFNSFKSSQLSSQIAEIVNVVHQDLPEFLEIHKLASPDIIQSKVLTVKSQNSQVPQTNLYQSSKVQGNIEVKDQYQSSIIQQHPGLEQSYGYPQVPQQQIQNPLLYSGYPQQIYGQQQPFKQTQLVQPNKYQGYPQTLQIQSAYPNFNNTQLMNQGYTSQRFY</sequence>
<feature type="region of interest" description="Disordered" evidence="1">
    <location>
        <begin position="32"/>
        <end position="61"/>
    </location>
</feature>
<proteinExistence type="predicted"/>
<reference evidence="2 4" key="1">
    <citation type="journal article" date="2004" name="Curr. Biol.">
        <title>High coding density on the largest Paramecium tetraurelia somatic chromosome.</title>
        <authorList>
            <person name="Zagulski M."/>
            <person name="Nowak J.K."/>
            <person name="Le Mouel A."/>
            <person name="Nowacki M."/>
            <person name="Migdalski A."/>
            <person name="Gromadka R."/>
            <person name="Noel B."/>
            <person name="Blanc I."/>
            <person name="Dessen P."/>
            <person name="Wincker P."/>
            <person name="Keller A.M."/>
            <person name="Cohen J."/>
            <person name="Meyer E."/>
            <person name="Sperling L."/>
        </authorList>
    </citation>
    <scope>NUCLEOTIDE SEQUENCE [LARGE SCALE GENOMIC DNA]</scope>
    <source>
        <strain evidence="2 4">Stock d4-2</strain>
    </source>
</reference>
<name>Q6BG01_PARTE</name>
<dbReference type="AlphaFoldDB" id="Q6BG01"/>
<dbReference type="OMA" id="NFCKCKE"/>
<dbReference type="EMBL" id="CR548612">
    <property type="protein sequence ID" value="CAH03419.1"/>
    <property type="molecule type" value="Genomic_DNA"/>
</dbReference>
<dbReference type="InParanoid" id="Q6BG01"/>
<evidence type="ECO:0000313" key="4">
    <source>
        <dbReference type="Proteomes" id="UP000000600"/>
    </source>
</evidence>
<dbReference type="KEGG" id="ptm:PTMB.221"/>
<evidence type="ECO:0000313" key="3">
    <source>
        <dbReference type="EMBL" id="CAK55863.1"/>
    </source>
</evidence>
<reference evidence="2" key="4">
    <citation type="submission" date="2006-11" db="EMBL/GenBank/DDBJ databases">
        <title>Paramecium megabase sequencing project.</title>
        <authorList>
            <person name="Nowak J.K."/>
            <person name="Migdalski A."/>
            <person name="Gromadka R."/>
            <person name="Zagulski M."/>
        </authorList>
    </citation>
    <scope>NUCLEOTIDE SEQUENCE</scope>
    <source>
        <strain evidence="2">Stock d4-2</strain>
    </source>
</reference>
<protein>
    <submittedName>
        <fullName evidence="3">Chromosome undetermined scaffold_1, whole genome shotgun sequence</fullName>
    </submittedName>
</protein>
<dbReference type="GeneID" id="5009045"/>
<dbReference type="KEGG" id="ptm:GSPATT00000298001"/>
<organism evidence="2 4">
    <name type="scientific">Paramecium tetraurelia</name>
    <dbReference type="NCBI Taxonomy" id="5888"/>
    <lineage>
        <taxon>Eukaryota</taxon>
        <taxon>Sar</taxon>
        <taxon>Alveolata</taxon>
        <taxon>Ciliophora</taxon>
        <taxon>Intramacronucleata</taxon>
        <taxon>Oligohymenophorea</taxon>
        <taxon>Peniculida</taxon>
        <taxon>Parameciidae</taxon>
        <taxon>Paramecium</taxon>
    </lineage>
</organism>
<dbReference type="Proteomes" id="UP000000600">
    <property type="component" value="Unassembled WGS sequence"/>
</dbReference>
<reference evidence="3 4" key="2">
    <citation type="journal article" date="2006" name="Nature">
        <title>Global trends of whole-genome duplications revealed by the ciliate Paramecium tetraurelia.</title>
        <authorList>
            <consortium name="Genoscope"/>
            <person name="Aury J.-M."/>
            <person name="Jaillon O."/>
            <person name="Duret L."/>
            <person name="Noel B."/>
            <person name="Jubin C."/>
            <person name="Porcel B.M."/>
            <person name="Segurens B."/>
            <person name="Daubin V."/>
            <person name="Anthouard V."/>
            <person name="Aiach N."/>
            <person name="Arnaiz O."/>
            <person name="Billaut A."/>
            <person name="Beisson J."/>
            <person name="Blanc I."/>
            <person name="Bouhouche K."/>
            <person name="Camara F."/>
            <person name="Duharcourt S."/>
            <person name="Guigo R."/>
            <person name="Gogendeau D."/>
            <person name="Katinka M."/>
            <person name="Keller A.-M."/>
            <person name="Kissmehl R."/>
            <person name="Klotz C."/>
            <person name="Koll F."/>
            <person name="Le Moue A."/>
            <person name="Lepere C."/>
            <person name="Malinsky S."/>
            <person name="Nowacki M."/>
            <person name="Nowak J.K."/>
            <person name="Plattner H."/>
            <person name="Poulain J."/>
            <person name="Ruiz F."/>
            <person name="Serrano V."/>
            <person name="Zagulski M."/>
            <person name="Dessen P."/>
            <person name="Betermier M."/>
            <person name="Weissenbach J."/>
            <person name="Scarpelli C."/>
            <person name="Schachter V."/>
            <person name="Sperling L."/>
            <person name="Meyer E."/>
            <person name="Cohen J."/>
            <person name="Wincker P."/>
        </authorList>
    </citation>
    <scope>NUCLEOTIDE SEQUENCE [LARGE SCALE GENOMIC DNA]</scope>
    <source>
        <strain evidence="3 4">Stock d4-2</strain>
    </source>
</reference>